<keyword evidence="2" id="KW-1185">Reference proteome</keyword>
<dbReference type="Proteomes" id="UP001163603">
    <property type="component" value="Chromosome 9"/>
</dbReference>
<protein>
    <submittedName>
        <fullName evidence="1">Uncharacterized protein</fullName>
    </submittedName>
</protein>
<evidence type="ECO:0000313" key="1">
    <source>
        <dbReference type="EMBL" id="KAJ0027395.1"/>
    </source>
</evidence>
<name>A0ACC0XZM7_9ROSI</name>
<reference evidence="2" key="1">
    <citation type="journal article" date="2023" name="G3 (Bethesda)">
        <title>Genome assembly and association tests identify interacting loci associated with vigor, precocity, and sex in interspecific pistachio rootstocks.</title>
        <authorList>
            <person name="Palmer W."/>
            <person name="Jacygrad E."/>
            <person name="Sagayaradj S."/>
            <person name="Cavanaugh K."/>
            <person name="Han R."/>
            <person name="Bertier L."/>
            <person name="Beede B."/>
            <person name="Kafkas S."/>
            <person name="Golino D."/>
            <person name="Preece J."/>
            <person name="Michelmore R."/>
        </authorList>
    </citation>
    <scope>NUCLEOTIDE SEQUENCE [LARGE SCALE GENOMIC DNA]</scope>
</reference>
<evidence type="ECO:0000313" key="2">
    <source>
        <dbReference type="Proteomes" id="UP001163603"/>
    </source>
</evidence>
<organism evidence="1 2">
    <name type="scientific">Pistacia integerrima</name>
    <dbReference type="NCBI Taxonomy" id="434235"/>
    <lineage>
        <taxon>Eukaryota</taxon>
        <taxon>Viridiplantae</taxon>
        <taxon>Streptophyta</taxon>
        <taxon>Embryophyta</taxon>
        <taxon>Tracheophyta</taxon>
        <taxon>Spermatophyta</taxon>
        <taxon>Magnoliopsida</taxon>
        <taxon>eudicotyledons</taxon>
        <taxon>Gunneridae</taxon>
        <taxon>Pentapetalae</taxon>
        <taxon>rosids</taxon>
        <taxon>malvids</taxon>
        <taxon>Sapindales</taxon>
        <taxon>Anacardiaceae</taxon>
        <taxon>Pistacia</taxon>
    </lineage>
</organism>
<dbReference type="EMBL" id="CM047744">
    <property type="protein sequence ID" value="KAJ0027395.1"/>
    <property type="molecule type" value="Genomic_DNA"/>
</dbReference>
<comment type="caution">
    <text evidence="1">The sequence shown here is derived from an EMBL/GenBank/DDBJ whole genome shotgun (WGS) entry which is preliminary data.</text>
</comment>
<gene>
    <name evidence="1" type="ORF">Pint_36341</name>
</gene>
<proteinExistence type="predicted"/>
<accession>A0ACC0XZM7</accession>
<sequence length="342" mass="37779">MIQYPDLIPGLPEELALECLTRLHYSAHRVAARVCKRWLHLIQSGDFYDQRKKTGHTHKAVCLVQSLPGEPGLDEVKPACSVSYGVTVFDPVSQAWDRVDPAPEYPDGLPLFCQVASSQGKLVVMGGWDPASYQPVSDVLVYEFTTRRWSQGKKMPDTRSFFAAGEVNGRVIIAGGHDENKNALSSAWAYDLTNNEWSELTPMSQERDECEGVVIGSMFCVVSGYKTESQGVFERSAESYQLGTGEWKRVEGVWEPSQSGCPKSCVGVGKEAKLFSWAECEPAIRVGTCGIQMDEWALVCGSGYQGGPQEFFSIEGQNGKFEKLNVPDEYKLFVQSGCSVEI</sequence>